<protein>
    <submittedName>
        <fullName evidence="1">Uncharacterized protein</fullName>
    </submittedName>
</protein>
<accession>A0ABR3FRG1</accession>
<name>A0ABR3FRG1_9AGAR</name>
<evidence type="ECO:0000313" key="2">
    <source>
        <dbReference type="Proteomes" id="UP001465976"/>
    </source>
</evidence>
<reference evidence="1 2" key="1">
    <citation type="submission" date="2024-02" db="EMBL/GenBank/DDBJ databases">
        <title>A draft genome for the cacao thread blight pathogen Marasmius crinis-equi.</title>
        <authorList>
            <person name="Cohen S.P."/>
            <person name="Baruah I.K."/>
            <person name="Amoako-Attah I."/>
            <person name="Bukari Y."/>
            <person name="Meinhardt L.W."/>
            <person name="Bailey B.A."/>
        </authorList>
    </citation>
    <scope>NUCLEOTIDE SEQUENCE [LARGE SCALE GENOMIC DNA]</scope>
    <source>
        <strain evidence="1 2">GH-76</strain>
    </source>
</reference>
<dbReference type="EMBL" id="JBAHYK010000127">
    <property type="protein sequence ID" value="KAL0577961.1"/>
    <property type="molecule type" value="Genomic_DNA"/>
</dbReference>
<proteinExistence type="predicted"/>
<dbReference type="Proteomes" id="UP001465976">
    <property type="component" value="Unassembled WGS sequence"/>
</dbReference>
<organism evidence="1 2">
    <name type="scientific">Marasmius crinis-equi</name>
    <dbReference type="NCBI Taxonomy" id="585013"/>
    <lineage>
        <taxon>Eukaryota</taxon>
        <taxon>Fungi</taxon>
        <taxon>Dikarya</taxon>
        <taxon>Basidiomycota</taxon>
        <taxon>Agaricomycotina</taxon>
        <taxon>Agaricomycetes</taxon>
        <taxon>Agaricomycetidae</taxon>
        <taxon>Agaricales</taxon>
        <taxon>Marasmiineae</taxon>
        <taxon>Marasmiaceae</taxon>
        <taxon>Marasmius</taxon>
    </lineage>
</organism>
<sequence>MTISVGAVLATGGEFVVGKDLVKADARVKETGSDEDTGRAGVIFLHQHFVLLLLLVAVLGGKEEERIAQVGWKYILSDVL</sequence>
<gene>
    <name evidence="1" type="ORF">V5O48_004033</name>
</gene>
<keyword evidence="2" id="KW-1185">Reference proteome</keyword>
<comment type="caution">
    <text evidence="1">The sequence shown here is derived from an EMBL/GenBank/DDBJ whole genome shotgun (WGS) entry which is preliminary data.</text>
</comment>
<evidence type="ECO:0000313" key="1">
    <source>
        <dbReference type="EMBL" id="KAL0577961.1"/>
    </source>
</evidence>